<evidence type="ECO:0000313" key="2">
    <source>
        <dbReference type="Proteomes" id="UP000077066"/>
    </source>
</evidence>
<organism evidence="1 2">
    <name type="scientific">Methanobrevibacter filiformis</name>
    <dbReference type="NCBI Taxonomy" id="55758"/>
    <lineage>
        <taxon>Archaea</taxon>
        <taxon>Methanobacteriati</taxon>
        <taxon>Methanobacteriota</taxon>
        <taxon>Methanomada group</taxon>
        <taxon>Methanobacteria</taxon>
        <taxon>Methanobacteriales</taxon>
        <taxon>Methanobacteriaceae</taxon>
        <taxon>Methanobrevibacter</taxon>
    </lineage>
</organism>
<dbReference type="EMBL" id="LWMT01000016">
    <property type="protein sequence ID" value="KZX17468.1"/>
    <property type="molecule type" value="Genomic_DNA"/>
</dbReference>
<gene>
    <name evidence="1" type="ORF">MBFIL_01260</name>
</gene>
<dbReference type="STRING" id="55758.MBFIL_01260"/>
<dbReference type="RefSeq" id="WP_066970465.1">
    <property type="nucleotide sequence ID" value="NZ_LWMT01000016.1"/>
</dbReference>
<reference evidence="1 2" key="1">
    <citation type="submission" date="2016-04" db="EMBL/GenBank/DDBJ databases">
        <title>Genome sequence of Methanobrevibacter filiformis DSM 11501.</title>
        <authorList>
            <person name="Poehlein A."/>
            <person name="Seedorf H."/>
            <person name="Daniel R."/>
        </authorList>
    </citation>
    <scope>NUCLEOTIDE SEQUENCE [LARGE SCALE GENOMIC DNA]</scope>
    <source>
        <strain evidence="1 2">DSM 11501</strain>
    </source>
</reference>
<sequence>MSYTITITVNNKNIKRLSKFPRRITRRVITLSKNELIRNLKKATPRDTGRARGSWHADRSSHDHVKVSSSVHYMKYLDKGTGIYGPKHRPITIKGNPWLYWKGAKYPVKQVTVKGIKPYNIVVNSIKATESRIIEFGNMAISEVK</sequence>
<proteinExistence type="predicted"/>
<name>A0A166FAG5_9EURY</name>
<dbReference type="AlphaFoldDB" id="A0A166FAG5"/>
<protein>
    <submittedName>
        <fullName evidence="1">Uncharacterized protein</fullName>
    </submittedName>
</protein>
<accession>A0A166FAG5</accession>
<keyword evidence="2" id="KW-1185">Reference proteome</keyword>
<comment type="caution">
    <text evidence="1">The sequence shown here is derived from an EMBL/GenBank/DDBJ whole genome shotgun (WGS) entry which is preliminary data.</text>
</comment>
<dbReference type="Proteomes" id="UP000077066">
    <property type="component" value="Unassembled WGS sequence"/>
</dbReference>
<evidence type="ECO:0000313" key="1">
    <source>
        <dbReference type="EMBL" id="KZX17468.1"/>
    </source>
</evidence>
<dbReference type="PATRIC" id="fig|55758.3.peg.144"/>